<dbReference type="Proteomes" id="UP001651158">
    <property type="component" value="Unassembled WGS sequence"/>
</dbReference>
<dbReference type="Pfam" id="PF02466">
    <property type="entry name" value="Tim17"/>
    <property type="match status" value="1"/>
</dbReference>
<keyword evidence="6" id="KW-1185">Reference proteome</keyword>
<keyword evidence="4" id="KW-0472">Membrane</keyword>
<protein>
    <submittedName>
        <fullName evidence="5">Mitochondrial import inner membrane translocase subunit Tim23</fullName>
    </submittedName>
</protein>
<dbReference type="PANTHER" id="PTHR15371:SF0">
    <property type="entry name" value="SD19278P"/>
    <property type="match status" value="1"/>
</dbReference>
<keyword evidence="2" id="KW-0812">Transmembrane</keyword>
<reference evidence="5 6" key="1">
    <citation type="journal article" date="2022" name="Front. Cell. Infect. Microbiol.">
        <title>The Genomes of Two Strains of Taenia crassiceps the Animal Model for the Study of Human Cysticercosis.</title>
        <authorList>
            <person name="Bobes R.J."/>
            <person name="Estrada K."/>
            <person name="Rios-Valencia D.G."/>
            <person name="Calderon-Gallegos A."/>
            <person name="de la Torre P."/>
            <person name="Carrero J.C."/>
            <person name="Sanchez-Flores A."/>
            <person name="Laclette J.P."/>
        </authorList>
    </citation>
    <scope>NUCLEOTIDE SEQUENCE [LARGE SCALE GENOMIC DNA]</scope>
    <source>
        <strain evidence="5">WFUcys</strain>
    </source>
</reference>
<evidence type="ECO:0000256" key="3">
    <source>
        <dbReference type="ARBA" id="ARBA00022989"/>
    </source>
</evidence>
<accession>A0ABR4QEP6</accession>
<dbReference type="EMBL" id="JAKROA010000004">
    <property type="protein sequence ID" value="KAL5108226.1"/>
    <property type="molecule type" value="Genomic_DNA"/>
</dbReference>
<evidence type="ECO:0000256" key="2">
    <source>
        <dbReference type="ARBA" id="ARBA00022692"/>
    </source>
</evidence>
<evidence type="ECO:0000313" key="6">
    <source>
        <dbReference type="Proteomes" id="UP001651158"/>
    </source>
</evidence>
<evidence type="ECO:0000313" key="5">
    <source>
        <dbReference type="EMBL" id="KAL5108226.1"/>
    </source>
</evidence>
<dbReference type="PANTHER" id="PTHR15371">
    <property type="entry name" value="TIM23"/>
    <property type="match status" value="1"/>
</dbReference>
<evidence type="ECO:0000256" key="1">
    <source>
        <dbReference type="ARBA" id="ARBA00004141"/>
    </source>
</evidence>
<proteinExistence type="predicted"/>
<organism evidence="5 6">
    <name type="scientific">Taenia crassiceps</name>
    <dbReference type="NCBI Taxonomy" id="6207"/>
    <lineage>
        <taxon>Eukaryota</taxon>
        <taxon>Metazoa</taxon>
        <taxon>Spiralia</taxon>
        <taxon>Lophotrochozoa</taxon>
        <taxon>Platyhelminthes</taxon>
        <taxon>Cestoda</taxon>
        <taxon>Eucestoda</taxon>
        <taxon>Cyclophyllidea</taxon>
        <taxon>Taeniidae</taxon>
        <taxon>Taenia</taxon>
    </lineage>
</organism>
<comment type="subcellular location">
    <subcellularLocation>
        <location evidence="1">Membrane</location>
        <topology evidence="1">Multi-pass membrane protein</topology>
    </subcellularLocation>
</comment>
<comment type="caution">
    <text evidence="5">The sequence shown here is derived from an EMBL/GenBank/DDBJ whole genome shotgun (WGS) entry which is preliminary data.</text>
</comment>
<dbReference type="InterPro" id="IPR045238">
    <property type="entry name" value="Tim23-like"/>
</dbReference>
<evidence type="ECO:0000256" key="4">
    <source>
        <dbReference type="ARBA" id="ARBA00023136"/>
    </source>
</evidence>
<sequence>MSDSDLFVSPFLNIDPSLLVNFIFPEGDRHRGRFERSFSEIGSMVIGGCAFGGTRALYSALKDPELIKLPTKALQRTQILNHVTKSGASWAQTAGSIGLIYAISDFIIHKLSGGSDSEINMVSSAMATGLLYRSPELFGPGGWQRCLRGGAFGLTIGLAGAAFTSWDRIKELLGA</sequence>
<gene>
    <name evidence="5" type="ORF">TcWFU_009822</name>
</gene>
<keyword evidence="3" id="KW-1133">Transmembrane helix</keyword>
<name>A0ABR4QEP6_9CEST</name>